<dbReference type="AlphaFoldDB" id="A0AA47EFZ7"/>
<keyword evidence="1" id="KW-0560">Oxidoreductase</keyword>
<dbReference type="PANTHER" id="PTHR11496:SF104">
    <property type="entry name" value="3-DEOXY-ALPHA-D-MANNO-OCTULOSONATE 8-OXIDASE"/>
    <property type="match status" value="1"/>
</dbReference>
<protein>
    <submittedName>
        <fullName evidence="4">Iron-containing alcohol dehydrogenase</fullName>
    </submittedName>
</protein>
<proteinExistence type="predicted"/>
<dbReference type="GO" id="GO:0046872">
    <property type="term" value="F:metal ion binding"/>
    <property type="evidence" value="ECO:0007669"/>
    <property type="project" value="InterPro"/>
</dbReference>
<gene>
    <name evidence="4" type="ORF">LL038_17315</name>
</gene>
<dbReference type="InterPro" id="IPR039697">
    <property type="entry name" value="Alcohol_dehydrogenase_Fe"/>
</dbReference>
<dbReference type="RefSeq" id="WP_216127633.1">
    <property type="nucleotide sequence ID" value="NZ_CP086239.1"/>
</dbReference>
<sequence length="390" mass="42352">MNFNMYVPTRFIFGCGRLNELHDQKLPGKKAMVVISNGKSTKENGSLDRTIEELTIAGVESVVFDKVQTNPLKSTVMAGAKTARDNGCDFIVALGGGSVIDASKVMAAMTTNDGDIWDYISGGTGKGKAIANAPLAVICITTTAGTGSEADQWGVITNDETNEKIGFGGDDRLFPFISIIDPELMKTVPSKLTAYQGFDALFHSTESYISKYASLMSDMYALTAIENAAKYLTRAVKDGSDMEAREHMAFANTLSGIVMTVSVTTAEHSIEHAMSAYHQELPHGAGLIMISRAFYEFFIDKNACDERFIAMAKAMGIKEANKPEDFITALVGLQKACGMAELKMSDYGITPDEFDKIATNARETNGFLFTANPCEMTHKDVVDVLRNSYR</sequence>
<evidence type="ECO:0000259" key="3">
    <source>
        <dbReference type="Pfam" id="PF25137"/>
    </source>
</evidence>
<accession>A0AA47EFZ7</accession>
<reference evidence="4" key="1">
    <citation type="submission" date="2021-11" db="EMBL/GenBank/DDBJ databases">
        <title>Clostridia strains as spoilage organisms.</title>
        <authorList>
            <person name="Wambui J."/>
            <person name="Stevens M.J.A."/>
            <person name="Stephan R."/>
        </authorList>
    </citation>
    <scope>NUCLEOTIDE SEQUENCE</scope>
    <source>
        <strain evidence="4">CF009</strain>
    </source>
</reference>
<dbReference type="PANTHER" id="PTHR11496">
    <property type="entry name" value="ALCOHOL DEHYDROGENASE"/>
    <property type="match status" value="1"/>
</dbReference>
<feature type="domain" description="Alcohol dehydrogenase iron-type/glycerol dehydrogenase GldA" evidence="2">
    <location>
        <begin position="8"/>
        <end position="182"/>
    </location>
</feature>
<evidence type="ECO:0000313" key="4">
    <source>
        <dbReference type="EMBL" id="WAG59385.1"/>
    </source>
</evidence>
<dbReference type="FunFam" id="3.40.50.1970:FF:000003">
    <property type="entry name" value="Alcohol dehydrogenase, iron-containing"/>
    <property type="match status" value="1"/>
</dbReference>
<dbReference type="InterPro" id="IPR001670">
    <property type="entry name" value="ADH_Fe/GldA"/>
</dbReference>
<feature type="domain" description="Fe-containing alcohol dehydrogenase-like C-terminal" evidence="3">
    <location>
        <begin position="193"/>
        <end position="389"/>
    </location>
</feature>
<name>A0AA47EFZ7_9CLOT</name>
<dbReference type="GO" id="GO:0004022">
    <property type="term" value="F:alcohol dehydrogenase (NAD+) activity"/>
    <property type="evidence" value="ECO:0007669"/>
    <property type="project" value="TreeGrafter"/>
</dbReference>
<evidence type="ECO:0000313" key="5">
    <source>
        <dbReference type="Proteomes" id="UP001164733"/>
    </source>
</evidence>
<evidence type="ECO:0000256" key="1">
    <source>
        <dbReference type="ARBA" id="ARBA00023002"/>
    </source>
</evidence>
<dbReference type="InterPro" id="IPR056798">
    <property type="entry name" value="ADH_Fe_C"/>
</dbReference>
<dbReference type="EMBL" id="CP086239">
    <property type="protein sequence ID" value="WAG59385.1"/>
    <property type="molecule type" value="Genomic_DNA"/>
</dbReference>
<dbReference type="Pfam" id="PF25137">
    <property type="entry name" value="ADH_Fe_C"/>
    <property type="match status" value="1"/>
</dbReference>
<dbReference type="CDD" id="cd08185">
    <property type="entry name" value="Fe-ADH-like"/>
    <property type="match status" value="1"/>
</dbReference>
<dbReference type="Pfam" id="PF00465">
    <property type="entry name" value="Fe-ADH"/>
    <property type="match status" value="1"/>
</dbReference>
<dbReference type="Proteomes" id="UP001164733">
    <property type="component" value="Chromosome"/>
</dbReference>
<evidence type="ECO:0000259" key="2">
    <source>
        <dbReference type="Pfam" id="PF00465"/>
    </source>
</evidence>
<organism evidence="4 5">
    <name type="scientific">Clostridium estertheticum</name>
    <dbReference type="NCBI Taxonomy" id="238834"/>
    <lineage>
        <taxon>Bacteria</taxon>
        <taxon>Bacillati</taxon>
        <taxon>Bacillota</taxon>
        <taxon>Clostridia</taxon>
        <taxon>Eubacteriales</taxon>
        <taxon>Clostridiaceae</taxon>
        <taxon>Clostridium</taxon>
    </lineage>
</organism>